<keyword evidence="3" id="KW-1185">Reference proteome</keyword>
<dbReference type="InterPro" id="IPR036278">
    <property type="entry name" value="Sialidase_sf"/>
</dbReference>
<dbReference type="Proteomes" id="UP000316008">
    <property type="component" value="Unassembled WGS sequence"/>
</dbReference>
<evidence type="ECO:0000313" key="2">
    <source>
        <dbReference type="EMBL" id="TSJ42058.1"/>
    </source>
</evidence>
<dbReference type="InterPro" id="IPR026444">
    <property type="entry name" value="Secre_tail"/>
</dbReference>
<evidence type="ECO:0000256" key="1">
    <source>
        <dbReference type="ARBA" id="ARBA00022729"/>
    </source>
</evidence>
<reference evidence="2 3" key="1">
    <citation type="submission" date="2019-07" db="EMBL/GenBank/DDBJ databases">
        <authorList>
            <person name="Huq M.A."/>
        </authorList>
    </citation>
    <scope>NUCLEOTIDE SEQUENCE [LARGE SCALE GENOMIC DNA]</scope>
    <source>
        <strain evidence="2 3">MAH-3</strain>
    </source>
</reference>
<organism evidence="2 3">
    <name type="scientific">Fluviicola chungangensis</name>
    <dbReference type="NCBI Taxonomy" id="2597671"/>
    <lineage>
        <taxon>Bacteria</taxon>
        <taxon>Pseudomonadati</taxon>
        <taxon>Bacteroidota</taxon>
        <taxon>Flavobacteriia</taxon>
        <taxon>Flavobacteriales</taxon>
        <taxon>Crocinitomicaceae</taxon>
        <taxon>Fluviicola</taxon>
    </lineage>
</organism>
<name>A0A556MQH6_9FLAO</name>
<comment type="caution">
    <text evidence="2">The sequence shown here is derived from an EMBL/GenBank/DDBJ whole genome shotgun (WGS) entry which is preliminary data.</text>
</comment>
<dbReference type="EMBL" id="VLPL01000006">
    <property type="protein sequence ID" value="TSJ42058.1"/>
    <property type="molecule type" value="Genomic_DNA"/>
</dbReference>
<accession>A0A556MQH6</accession>
<dbReference type="SUPFAM" id="SSF50939">
    <property type="entry name" value="Sialidases"/>
    <property type="match status" value="1"/>
</dbReference>
<proteinExistence type="predicted"/>
<gene>
    <name evidence="2" type="ORF">FO442_13290</name>
</gene>
<evidence type="ECO:0000313" key="3">
    <source>
        <dbReference type="Proteomes" id="UP000316008"/>
    </source>
</evidence>
<keyword evidence="1" id="KW-0732">Signal</keyword>
<dbReference type="NCBIfam" id="TIGR04183">
    <property type="entry name" value="Por_Secre_tail"/>
    <property type="match status" value="1"/>
</dbReference>
<sequence length="511" mass="54695">MNQLDFVCLRNMSKNSGYFNHYSKRKTMKKLVFGIITICSFTIHSTAQSAIWNAPVTVALGSTYSNIYPRIALTTGDYPQVIWGNNGTNKIYSSRLSISGFTSPIALNPDGVVPYIATWTGAEIATSGDMVYVVFSTEPVGNTAQVYTVRSIDGGWSFQDTVRVDQIGSDIPRFPSVAVGLSDNVIVNFMRFNSAFEDPEYSISRSTTGGTSYLAPINPTSAAPGFVCDCCPATVVTSGNQQVLLFRNNDNNIREMWGCYSTDGSASFTAAAKVDQTNWNVSSCPSSGPSGVIMGDSLVTTWMSGGDVYISSSSLADQQIGVHRQLFPMGTGVHNFPVIAGKGDTLAIVWQGNNAGSTDVFFTYSVTGTAGLGVNVDTLTQGGSGSQTRPDIQFSNGKFHIVYSDNVGNNVKYLQGTIDPSTLGTSETITDSGLSIFATQSEGKTLIKVRSELETEASVQLINSAGQQVYSGKQQITKGISGVPVPDVQKGIYYVILETKSGKIYKQKVAL</sequence>
<dbReference type="OrthoDB" id="1352671at2"/>
<dbReference type="AlphaFoldDB" id="A0A556MQH6"/>
<protein>
    <submittedName>
        <fullName evidence="2">T9SS type A sorting domain-containing protein</fullName>
    </submittedName>
</protein>